<dbReference type="EMBL" id="NBSH01000004">
    <property type="protein sequence ID" value="ORX38618.1"/>
    <property type="molecule type" value="Genomic_DNA"/>
</dbReference>
<dbReference type="PANTHER" id="PTHR11712:SF336">
    <property type="entry name" value="3-OXOACYL-[ACYL-CARRIER-PROTEIN] SYNTHASE, MITOCHONDRIAL"/>
    <property type="match status" value="1"/>
</dbReference>
<dbReference type="GO" id="GO:0008897">
    <property type="term" value="F:holo-[acyl-carrier-protein] synthase activity"/>
    <property type="evidence" value="ECO:0007669"/>
    <property type="project" value="InterPro"/>
</dbReference>
<evidence type="ECO:0000256" key="1">
    <source>
        <dbReference type="ARBA" id="ARBA00007485"/>
    </source>
</evidence>
<feature type="domain" description="Ketosynthase family 3 (KS3)" evidence="19">
    <location>
        <begin position="703"/>
        <end position="1225"/>
    </location>
</feature>
<dbReference type="SUPFAM" id="SSF56214">
    <property type="entry name" value="4'-phosphopantetheinyl transferase"/>
    <property type="match status" value="1"/>
</dbReference>
<dbReference type="InterPro" id="IPR018201">
    <property type="entry name" value="Ketoacyl_synth_AS"/>
</dbReference>
<dbReference type="GO" id="GO:0004312">
    <property type="term" value="F:fatty acid synthase activity"/>
    <property type="evidence" value="ECO:0007669"/>
    <property type="project" value="InterPro"/>
</dbReference>
<dbReference type="Proteomes" id="UP000193218">
    <property type="component" value="Unassembled WGS sequence"/>
</dbReference>
<dbReference type="Gene3D" id="3.90.470.20">
    <property type="entry name" value="4'-phosphopantetheinyl transferase domain"/>
    <property type="match status" value="1"/>
</dbReference>
<protein>
    <submittedName>
        <fullName evidence="20">Thiolase-like protein</fullName>
    </submittedName>
</protein>
<dbReference type="GO" id="GO:0005829">
    <property type="term" value="C:cytosol"/>
    <property type="evidence" value="ECO:0007669"/>
    <property type="project" value="TreeGrafter"/>
</dbReference>
<evidence type="ECO:0000256" key="2">
    <source>
        <dbReference type="ARBA" id="ARBA00008467"/>
    </source>
</evidence>
<keyword evidence="10" id="KW-0560">Oxidoreductase</keyword>
<feature type="binding site" evidence="18">
    <location>
        <position position="1430"/>
    </location>
    <ligand>
        <name>Mg(2+)</name>
        <dbReference type="ChEBI" id="CHEBI:18420"/>
    </ligand>
</feature>
<dbReference type="InterPro" id="IPR037143">
    <property type="entry name" value="4-PPantetheinyl_Trfase_dom_sf"/>
</dbReference>
<evidence type="ECO:0000259" key="19">
    <source>
        <dbReference type="PROSITE" id="PS52004"/>
    </source>
</evidence>
<evidence type="ECO:0000256" key="15">
    <source>
        <dbReference type="ARBA" id="ARBA00048508"/>
    </source>
</evidence>
<dbReference type="RefSeq" id="XP_021872540.1">
    <property type="nucleotide sequence ID" value="XM_022015399.1"/>
</dbReference>
<organism evidence="20 21">
    <name type="scientific">Kockovaella imperatae</name>
    <dbReference type="NCBI Taxonomy" id="4999"/>
    <lineage>
        <taxon>Eukaryota</taxon>
        <taxon>Fungi</taxon>
        <taxon>Dikarya</taxon>
        <taxon>Basidiomycota</taxon>
        <taxon>Agaricomycotina</taxon>
        <taxon>Tremellomycetes</taxon>
        <taxon>Tremellales</taxon>
        <taxon>Cuniculitremaceae</taxon>
        <taxon>Kockovaella</taxon>
    </lineage>
</organism>
<keyword evidence="11" id="KW-0520">NAD</keyword>
<evidence type="ECO:0000256" key="4">
    <source>
        <dbReference type="ARBA" id="ARBA00022516"/>
    </source>
</evidence>
<dbReference type="OrthoDB" id="4251012at2759"/>
<evidence type="ECO:0000256" key="14">
    <source>
        <dbReference type="ARBA" id="ARBA00048237"/>
    </source>
</evidence>
<dbReference type="GeneID" id="33557208"/>
<dbReference type="PIRSF" id="PIRSF000454">
    <property type="entry name" value="FAS_yeast_alpha"/>
    <property type="match status" value="1"/>
</dbReference>
<keyword evidence="4" id="KW-0444">Lipid biosynthesis</keyword>
<dbReference type="GO" id="GO:0004315">
    <property type="term" value="F:3-oxoacyl-[acyl-carrier-protein] synthase activity"/>
    <property type="evidence" value="ECO:0007669"/>
    <property type="project" value="UniProtKB-EC"/>
</dbReference>
<dbReference type="Pfam" id="PF01648">
    <property type="entry name" value="ACPS"/>
    <property type="match status" value="1"/>
</dbReference>
<dbReference type="Gene3D" id="3.40.47.10">
    <property type="match status" value="1"/>
</dbReference>
<dbReference type="InterPro" id="IPR036291">
    <property type="entry name" value="NAD(P)-bd_dom_sf"/>
</dbReference>
<dbReference type="FunFam" id="3.90.470.20:FF:000005">
    <property type="entry name" value="Fatty acid synthase alpha subunit FasA"/>
    <property type="match status" value="1"/>
</dbReference>
<evidence type="ECO:0000256" key="17">
    <source>
        <dbReference type="PIRSR" id="PIRSR000454-1"/>
    </source>
</evidence>
<dbReference type="InterPro" id="IPR014030">
    <property type="entry name" value="Ketoacyl_synth_N"/>
</dbReference>
<evidence type="ECO:0000256" key="6">
    <source>
        <dbReference type="ARBA" id="ARBA00022679"/>
    </source>
</evidence>
<dbReference type="InterPro" id="IPR000794">
    <property type="entry name" value="Beta-ketoacyl_synthase"/>
</dbReference>
<comment type="catalytic activity">
    <reaction evidence="15">
        <text>a (3R)-hydroxyacyl-[ACP] + NADP(+) = a 3-oxoacyl-[ACP] + NADPH + H(+)</text>
        <dbReference type="Rhea" id="RHEA:17397"/>
        <dbReference type="Rhea" id="RHEA-COMP:9916"/>
        <dbReference type="Rhea" id="RHEA-COMP:9945"/>
        <dbReference type="ChEBI" id="CHEBI:15378"/>
        <dbReference type="ChEBI" id="CHEBI:57783"/>
        <dbReference type="ChEBI" id="CHEBI:58349"/>
        <dbReference type="ChEBI" id="CHEBI:78776"/>
        <dbReference type="ChEBI" id="CHEBI:78827"/>
        <dbReference type="EC" id="1.1.1.100"/>
    </reaction>
</comment>
<feature type="binding site" evidence="18">
    <location>
        <position position="1337"/>
    </location>
    <ligand>
        <name>Mg(2+)</name>
        <dbReference type="ChEBI" id="CHEBI:18420"/>
    </ligand>
</feature>
<evidence type="ECO:0000313" key="21">
    <source>
        <dbReference type="Proteomes" id="UP000193218"/>
    </source>
</evidence>
<dbReference type="InterPro" id="IPR041550">
    <property type="entry name" value="FASI_helical"/>
</dbReference>
<comment type="similarity">
    <text evidence="2">Belongs to the thiolase-like superfamily. Beta-ketoacyl-ACP synthases family.</text>
</comment>
<dbReference type="InterPro" id="IPR008278">
    <property type="entry name" value="4-PPantetheinyl_Trfase_dom"/>
</dbReference>
<keyword evidence="8 18" id="KW-0460">Magnesium</keyword>
<comment type="similarity">
    <text evidence="1">Belongs to the thiolase-like superfamily. Fungal fatty acid synthetase subunit alpha family.</text>
</comment>
<dbReference type="FunFam" id="3.30.70.2490:FF:000001">
    <property type="entry name" value="Fatty acid synthase subunit alpha"/>
    <property type="match status" value="1"/>
</dbReference>
<comment type="caution">
    <text evidence="20">The sequence shown here is derived from an EMBL/GenBank/DDBJ whole genome shotgun (WGS) entry which is preliminary data.</text>
</comment>
<dbReference type="InterPro" id="IPR047224">
    <property type="entry name" value="FAS_alpha_su_C"/>
</dbReference>
<evidence type="ECO:0000256" key="9">
    <source>
        <dbReference type="ARBA" id="ARBA00022857"/>
    </source>
</evidence>
<evidence type="ECO:0000256" key="18">
    <source>
        <dbReference type="PIRSR" id="PIRSR000454-3"/>
    </source>
</evidence>
<reference evidence="20 21" key="1">
    <citation type="submission" date="2017-03" db="EMBL/GenBank/DDBJ databases">
        <title>Widespread Adenine N6-methylation of Active Genes in Fungi.</title>
        <authorList>
            <consortium name="DOE Joint Genome Institute"/>
            <person name="Mondo S.J."/>
            <person name="Dannebaum R.O."/>
            <person name="Kuo R.C."/>
            <person name="Louie K.B."/>
            <person name="Bewick A.J."/>
            <person name="Labutti K."/>
            <person name="Haridas S."/>
            <person name="Kuo A."/>
            <person name="Salamov A."/>
            <person name="Ahrendt S.R."/>
            <person name="Lau R."/>
            <person name="Bowen B.P."/>
            <person name="Lipzen A."/>
            <person name="Sullivan W."/>
            <person name="Andreopoulos W.B."/>
            <person name="Clum A."/>
            <person name="Lindquist E."/>
            <person name="Daum C."/>
            <person name="Northen T.R."/>
            <person name="Ramamoorthy G."/>
            <person name="Schmitz R.J."/>
            <person name="Gryganskyi A."/>
            <person name="Culley D."/>
            <person name="Magnuson J."/>
            <person name="James T.Y."/>
            <person name="O'Malley M.A."/>
            <person name="Stajich J.E."/>
            <person name="Spatafora J.W."/>
            <person name="Visel A."/>
            <person name="Grigoriev I.V."/>
        </authorList>
    </citation>
    <scope>NUCLEOTIDE SEQUENCE [LARGE SCALE GENOMIC DNA]</scope>
    <source>
        <strain evidence="20 21">NRRL Y-17943</strain>
    </source>
</reference>
<evidence type="ECO:0000256" key="8">
    <source>
        <dbReference type="ARBA" id="ARBA00022842"/>
    </source>
</evidence>
<dbReference type="SUPFAM" id="SSF53901">
    <property type="entry name" value="Thiolase-like"/>
    <property type="match status" value="2"/>
</dbReference>
<dbReference type="Gene3D" id="6.10.140.1410">
    <property type="match status" value="1"/>
</dbReference>
<dbReference type="InterPro" id="IPR016039">
    <property type="entry name" value="Thiolase-like"/>
</dbReference>
<evidence type="ECO:0000256" key="5">
    <source>
        <dbReference type="ARBA" id="ARBA00022553"/>
    </source>
</evidence>
<keyword evidence="5" id="KW-0597">Phosphoprotein</keyword>
<evidence type="ECO:0000256" key="16">
    <source>
        <dbReference type="ARBA" id="ARBA00049541"/>
    </source>
</evidence>
<dbReference type="NCBIfam" id="TIGR00556">
    <property type="entry name" value="pantethn_trn"/>
    <property type="match status" value="1"/>
</dbReference>
<sequence length="1443" mass="157468">MATQGLDQESIVRRELTSRCIAIMNRADPALIEYMKYHIDSVDPSKGPTYEKAKKFGQILLDNCKEVVDRPPVYRDVALPTAPHTEVSAKGDIVYSEVLRQNVRKLESYVKEMASGGIVEPAVNLDKVQSDIDKLWELVNSQPSITPAQKAAIKSMYGEVIKSLGHSDSAISPTTAAFENVAVARAKGTKQRRSSSQFLRPNVEDRTEVEETHLPFLHLKRKTGTSWSYSPKLTNIYLDVLTEIATSGVTFAKKAALLTGVGKGSIGVEILSGLLSGGATCIVTTSRYSRAAVDYYKNIFHELGSKGSKLIVVPFNGASKQDVEALVDYIYSTLQIDLDYIIPFAALPENGREIDGIDDKSELAHRLMLTNLLRLMGAVKTKKAARHFVTRPTQIVLPLSPNHGTMGNDGLYSESKLALETLFNRWGAESWGEYLCVAGAVIGWTRGTGLMSATNTVAEGLEKLGVRTFSAKEMAFNILGLMHPLLFDITQIEPIWADLNGGMDRVAGLGEVLAGVRLDLNRVADLRKAITLDGNADFRVTNGDAAERLHQKVMIAPRANFQYSYPKIESPDVLAELSHLRGLIDLDKVIVCTGFAEVGPWGSSRTRWEMESKGEFTIEGCIEMAWMMGFIKYFDGKLKNGQTYVGWVDAKSGDPVDDKDVRPRYEKDIMAHSGIRIIEPELFGGYDPERKVFHQEIELNHDLEPLEVSAEDAGRFKREQGDKVDIWLAESGEWKAKFKKGARVFIPKSIKFDRVVAGQIPTGWDAKRYGIPDDIIAQVDRTALWALVATMEALIMSGVTDPYELYKYIHPSEVGTALGSGMGGMRSLSAMFKDRREEKDVQKDILQETFINTVAGWVNLLLLSASGPVKIPVGACATALQSIEIGCDSIMSGKAKLMVCGGFDDFSEEGSFEFANMKATSNAETEFAMGREPNEMSRPMTSTRSGFMEAQGCGVHILMSAKTALELGVNIQSIVAFTSTHTDKAGRSVPAPGQGVLSTAREVTPKHAPLLLDVKYRARQLAFRRRQISQWLENEHELLRSEMEAKKGSDGDDWFKSRVSYLEEDARRQEKEALATYGMLQGSDPTIAPLRRALAVWGLDADSVGVISCHGTSTKANDKNESGVYNQQFQQLGRAPGNAVPVIAQKSLTGHPKGGAAAWQFNGMIQTLTNALVPGNHNADNIAEELRAFPHLFYPSKPIQYVRLECGLLTSFGFGQVGGQAAIVHPRYLFASLEPHELSTYVERRALRELGTYARMSNMMVLNNLVQIKDGPPYGADLESKVLLNPLARASETSKHSFAFQGKLPSTVPLQSANASTLKTIFAQAGGDIAGVGVDTELISSVPTSETFRSRNFTDEEIKYCNAAPDPNASFAGRWAAKEAVFKALGVASKGAGASMKDIEIVAGQAGPSVQLHGDAASAAGGKTLKVSLSHSDASVVAFAVAQ</sequence>
<evidence type="ECO:0000256" key="3">
    <source>
        <dbReference type="ARBA" id="ARBA00022450"/>
    </source>
</evidence>
<comment type="catalytic activity">
    <reaction evidence="14">
        <text>acetyl-CoA + n malonyl-CoA + 2n NADPH + 4n H(+) = a long-chain-acyl-CoA + n CoA + n CO2 + 2n NADP(+).</text>
        <dbReference type="EC" id="2.3.1.86"/>
    </reaction>
</comment>
<dbReference type="GO" id="GO:0004321">
    <property type="term" value="F:fatty-acyl-CoA synthase activity"/>
    <property type="evidence" value="ECO:0007669"/>
    <property type="project" value="UniProtKB-EC"/>
</dbReference>
<evidence type="ECO:0000313" key="20">
    <source>
        <dbReference type="EMBL" id="ORX38618.1"/>
    </source>
</evidence>
<evidence type="ECO:0000256" key="7">
    <source>
        <dbReference type="ARBA" id="ARBA00022723"/>
    </source>
</evidence>
<dbReference type="SUPFAM" id="SSF51735">
    <property type="entry name" value="NAD(P)-binding Rossmann-fold domains"/>
    <property type="match status" value="1"/>
</dbReference>
<dbReference type="Pfam" id="PF02801">
    <property type="entry name" value="Ketoacyl-synt_C"/>
    <property type="match status" value="1"/>
</dbReference>
<keyword evidence="9" id="KW-0521">NADP</keyword>
<dbReference type="GO" id="GO:0042759">
    <property type="term" value="P:long-chain fatty acid biosynthetic process"/>
    <property type="evidence" value="ECO:0007669"/>
    <property type="project" value="InterPro"/>
</dbReference>
<dbReference type="CDD" id="cd00828">
    <property type="entry name" value="elong_cond_enzymes"/>
    <property type="match status" value="1"/>
</dbReference>
<dbReference type="PROSITE" id="PS52004">
    <property type="entry name" value="KS3_2"/>
    <property type="match status" value="1"/>
</dbReference>
<evidence type="ECO:0000256" key="11">
    <source>
        <dbReference type="ARBA" id="ARBA00023027"/>
    </source>
</evidence>
<keyword evidence="7 18" id="KW-0479">Metal-binding</keyword>
<keyword evidence="12" id="KW-0443">Lipid metabolism</keyword>
<proteinExistence type="inferred from homology"/>
<dbReference type="Gene3D" id="3.40.50.720">
    <property type="entry name" value="NAD(P)-binding Rossmann-like Domain"/>
    <property type="match status" value="1"/>
</dbReference>
<keyword evidence="3" id="KW-0596">Phosphopantetheine</keyword>
<feature type="binding site" evidence="18">
    <location>
        <position position="1335"/>
    </location>
    <ligand>
        <name>Mg(2+)</name>
        <dbReference type="ChEBI" id="CHEBI:18420"/>
    </ligand>
</feature>
<evidence type="ECO:0000256" key="12">
    <source>
        <dbReference type="ARBA" id="ARBA00023098"/>
    </source>
</evidence>
<dbReference type="Pfam" id="PF00109">
    <property type="entry name" value="ketoacyl-synt"/>
    <property type="match status" value="1"/>
</dbReference>
<accession>A0A1Y1UKN9</accession>
<dbReference type="GO" id="GO:0005835">
    <property type="term" value="C:fatty acid synthase complex"/>
    <property type="evidence" value="ECO:0007669"/>
    <property type="project" value="InterPro"/>
</dbReference>
<dbReference type="PANTHER" id="PTHR11712">
    <property type="entry name" value="POLYKETIDE SYNTHASE-RELATED"/>
    <property type="match status" value="1"/>
</dbReference>
<dbReference type="InterPro" id="IPR020841">
    <property type="entry name" value="PKS_Beta-ketoAc_synthase_dom"/>
</dbReference>
<dbReference type="Gene3D" id="3.30.70.2490">
    <property type="match status" value="1"/>
</dbReference>
<feature type="binding site" evidence="18">
    <location>
        <position position="1431"/>
    </location>
    <ligand>
        <name>Mg(2+)</name>
        <dbReference type="ChEBI" id="CHEBI:18420"/>
    </ligand>
</feature>
<dbReference type="Pfam" id="PF18314">
    <property type="entry name" value="FAS_I_H"/>
    <property type="match status" value="1"/>
</dbReference>
<keyword evidence="13" id="KW-0511">Multifunctional enzyme</keyword>
<dbReference type="STRING" id="4999.A0A1Y1UKN9"/>
<name>A0A1Y1UKN9_9TREE</name>
<comment type="catalytic activity">
    <reaction evidence="16">
        <text>a fatty acyl-[ACP] + malonyl-[ACP] + H(+) = a 3-oxoacyl-[ACP] + holo-[ACP] + CO2</text>
        <dbReference type="Rhea" id="RHEA:22836"/>
        <dbReference type="Rhea" id="RHEA-COMP:9623"/>
        <dbReference type="Rhea" id="RHEA-COMP:9685"/>
        <dbReference type="Rhea" id="RHEA-COMP:9916"/>
        <dbReference type="Rhea" id="RHEA-COMP:14125"/>
        <dbReference type="ChEBI" id="CHEBI:15378"/>
        <dbReference type="ChEBI" id="CHEBI:16526"/>
        <dbReference type="ChEBI" id="CHEBI:64479"/>
        <dbReference type="ChEBI" id="CHEBI:78449"/>
        <dbReference type="ChEBI" id="CHEBI:78776"/>
        <dbReference type="ChEBI" id="CHEBI:138651"/>
        <dbReference type="EC" id="2.3.1.41"/>
    </reaction>
</comment>
<evidence type="ECO:0000256" key="10">
    <source>
        <dbReference type="ARBA" id="ARBA00023002"/>
    </source>
</evidence>
<keyword evidence="21" id="KW-1185">Reference proteome</keyword>
<dbReference type="InParanoid" id="A0A1Y1UKN9"/>
<keyword evidence="6" id="KW-0808">Transferase</keyword>
<gene>
    <name evidence="20" type="ORF">BD324DRAFT_621590</name>
</gene>
<dbReference type="GO" id="GO:0000287">
    <property type="term" value="F:magnesium ion binding"/>
    <property type="evidence" value="ECO:0007669"/>
    <property type="project" value="InterPro"/>
</dbReference>
<dbReference type="InterPro" id="IPR014031">
    <property type="entry name" value="Ketoacyl_synth_C"/>
</dbReference>
<evidence type="ECO:0000256" key="13">
    <source>
        <dbReference type="ARBA" id="ARBA00023268"/>
    </source>
</evidence>
<dbReference type="InterPro" id="IPR026025">
    <property type="entry name" value="FAS_alpha_yeast"/>
</dbReference>
<dbReference type="InterPro" id="IPR004568">
    <property type="entry name" value="Ppantetheine-prot_Trfase_dom"/>
</dbReference>
<dbReference type="CDD" id="cd08950">
    <property type="entry name" value="KR_fFAS_SDR_c_like"/>
    <property type="match status" value="1"/>
</dbReference>
<dbReference type="FunCoup" id="A0A1Y1UKN9">
    <property type="interactions" value="14"/>
</dbReference>
<dbReference type="GO" id="GO:0004316">
    <property type="term" value="F:3-oxoacyl-[acyl-carrier-protein] reductase (NADPH) activity"/>
    <property type="evidence" value="ECO:0007669"/>
    <property type="project" value="UniProtKB-EC"/>
</dbReference>
<dbReference type="PROSITE" id="PS00606">
    <property type="entry name" value="KS3_1"/>
    <property type="match status" value="1"/>
</dbReference>
<feature type="active site" description="For beta-ketoacyl synthase activity" evidence="17">
    <location>
        <position position="876"/>
    </location>
</feature>